<organism evidence="1 2">
    <name type="scientific">Neobacillus piezotolerans</name>
    <dbReference type="NCBI Taxonomy" id="2259171"/>
    <lineage>
        <taxon>Bacteria</taxon>
        <taxon>Bacillati</taxon>
        <taxon>Bacillota</taxon>
        <taxon>Bacilli</taxon>
        <taxon>Bacillales</taxon>
        <taxon>Bacillaceae</taxon>
        <taxon>Neobacillus</taxon>
    </lineage>
</organism>
<gene>
    <name evidence="1" type="ORF">DRW41_19705</name>
</gene>
<dbReference type="EMBL" id="QNQT01000013">
    <property type="protein sequence ID" value="RDU35172.1"/>
    <property type="molecule type" value="Genomic_DNA"/>
</dbReference>
<keyword evidence="2" id="KW-1185">Reference proteome</keyword>
<name>A0A3D8GLG8_9BACI</name>
<dbReference type="Proteomes" id="UP000257144">
    <property type="component" value="Unassembled WGS sequence"/>
</dbReference>
<comment type="caution">
    <text evidence="1">The sequence shown here is derived from an EMBL/GenBank/DDBJ whole genome shotgun (WGS) entry which is preliminary data.</text>
</comment>
<protein>
    <submittedName>
        <fullName evidence="1">Uncharacterized protein</fullName>
    </submittedName>
</protein>
<sequence length="60" mass="6278">MIGAEGADSSKTLTRFLRAWANSKMPFSVLREKLARGDPAGMCLAEEAAGLPAESEAPVA</sequence>
<reference evidence="1 2" key="1">
    <citation type="submission" date="2018-07" db="EMBL/GenBank/DDBJ databases">
        <title>Bacillus sp. YLB-04 draft genome sequence.</title>
        <authorList>
            <person name="Yu L."/>
            <person name="Tang X."/>
        </authorList>
    </citation>
    <scope>NUCLEOTIDE SEQUENCE [LARGE SCALE GENOMIC DNA]</scope>
    <source>
        <strain evidence="1 2">YLB-04</strain>
    </source>
</reference>
<dbReference type="AlphaFoldDB" id="A0A3D8GLG8"/>
<dbReference type="RefSeq" id="WP_115453741.1">
    <property type="nucleotide sequence ID" value="NZ_QNQT01000013.1"/>
</dbReference>
<proteinExistence type="predicted"/>
<accession>A0A3D8GLG8</accession>
<evidence type="ECO:0000313" key="1">
    <source>
        <dbReference type="EMBL" id="RDU35172.1"/>
    </source>
</evidence>
<evidence type="ECO:0000313" key="2">
    <source>
        <dbReference type="Proteomes" id="UP000257144"/>
    </source>
</evidence>
<dbReference type="OrthoDB" id="2943954at2"/>